<dbReference type="GO" id="GO:0051539">
    <property type="term" value="F:4 iron, 4 sulfur cluster binding"/>
    <property type="evidence" value="ECO:0007669"/>
    <property type="project" value="TreeGrafter"/>
</dbReference>
<dbReference type="InterPro" id="IPR023404">
    <property type="entry name" value="rSAM_horseshoe"/>
</dbReference>
<gene>
    <name evidence="2" type="ORF">SAMN02745671_01774</name>
</gene>
<dbReference type="GO" id="GO:0003824">
    <property type="term" value="F:catalytic activity"/>
    <property type="evidence" value="ECO:0007669"/>
    <property type="project" value="InterPro"/>
</dbReference>
<dbReference type="SFLD" id="SFLDS00029">
    <property type="entry name" value="Radical_SAM"/>
    <property type="match status" value="1"/>
</dbReference>
<name>A0A1M6E7B3_9FIRM</name>
<dbReference type="InterPro" id="IPR034505">
    <property type="entry name" value="Coproporphyrinogen-III_oxidase"/>
</dbReference>
<dbReference type="GO" id="GO:0006779">
    <property type="term" value="P:porphyrin-containing compound biosynthetic process"/>
    <property type="evidence" value="ECO:0007669"/>
    <property type="project" value="TreeGrafter"/>
</dbReference>
<dbReference type="SFLD" id="SFLDG01082">
    <property type="entry name" value="B12-binding_domain_containing"/>
    <property type="match status" value="1"/>
</dbReference>
<dbReference type="Proteomes" id="UP000191240">
    <property type="component" value="Unassembled WGS sequence"/>
</dbReference>
<organism evidence="2 3">
    <name type="scientific">Anaerovibrio lipolyticus DSM 3074</name>
    <dbReference type="NCBI Taxonomy" id="1120997"/>
    <lineage>
        <taxon>Bacteria</taxon>
        <taxon>Bacillati</taxon>
        <taxon>Bacillota</taxon>
        <taxon>Negativicutes</taxon>
        <taxon>Selenomonadales</taxon>
        <taxon>Selenomonadaceae</taxon>
        <taxon>Anaerovibrio</taxon>
    </lineage>
</organism>
<accession>A0A1M6E7B3</accession>
<dbReference type="GO" id="GO:0005737">
    <property type="term" value="C:cytoplasm"/>
    <property type="evidence" value="ECO:0007669"/>
    <property type="project" value="TreeGrafter"/>
</dbReference>
<dbReference type="EMBL" id="FQYW01000014">
    <property type="protein sequence ID" value="SHI81269.1"/>
    <property type="molecule type" value="Genomic_DNA"/>
</dbReference>
<dbReference type="InterPro" id="IPR023995">
    <property type="entry name" value="HemZ"/>
</dbReference>
<dbReference type="InterPro" id="IPR058240">
    <property type="entry name" value="rSAM_sf"/>
</dbReference>
<dbReference type="CDD" id="cd01335">
    <property type="entry name" value="Radical_SAM"/>
    <property type="match status" value="1"/>
</dbReference>
<evidence type="ECO:0000313" key="2">
    <source>
        <dbReference type="EMBL" id="SHI81269.1"/>
    </source>
</evidence>
<dbReference type="InterPro" id="IPR006638">
    <property type="entry name" value="Elp3/MiaA/NifB-like_rSAM"/>
</dbReference>
<evidence type="ECO:0000313" key="3">
    <source>
        <dbReference type="Proteomes" id="UP000191240"/>
    </source>
</evidence>
<dbReference type="NCBIfam" id="TIGR03994">
    <property type="entry name" value="rSAM_HemZ"/>
    <property type="match status" value="1"/>
</dbReference>
<dbReference type="Gene3D" id="3.80.30.20">
    <property type="entry name" value="tm_1862 like domain"/>
    <property type="match status" value="1"/>
</dbReference>
<dbReference type="PANTHER" id="PTHR13932">
    <property type="entry name" value="COPROPORPHYRINIGEN III OXIDASE"/>
    <property type="match status" value="1"/>
</dbReference>
<dbReference type="Pfam" id="PF04055">
    <property type="entry name" value="Radical_SAM"/>
    <property type="match status" value="1"/>
</dbReference>
<dbReference type="PROSITE" id="PS51918">
    <property type="entry name" value="RADICAL_SAM"/>
    <property type="match status" value="1"/>
</dbReference>
<dbReference type="SMART" id="SM00729">
    <property type="entry name" value="Elp3"/>
    <property type="match status" value="1"/>
</dbReference>
<proteinExistence type="predicted"/>
<evidence type="ECO:0000259" key="1">
    <source>
        <dbReference type="PROSITE" id="PS51918"/>
    </source>
</evidence>
<dbReference type="InterPro" id="IPR007197">
    <property type="entry name" value="rSAM"/>
</dbReference>
<reference evidence="2 3" key="1">
    <citation type="submission" date="2016-11" db="EMBL/GenBank/DDBJ databases">
        <authorList>
            <person name="Jaros S."/>
            <person name="Januszkiewicz K."/>
            <person name="Wedrychowicz H."/>
        </authorList>
    </citation>
    <scope>NUCLEOTIDE SEQUENCE [LARGE SCALE GENOMIC DNA]</scope>
    <source>
        <strain evidence="2 3">DSM 3074</strain>
    </source>
</reference>
<dbReference type="SFLD" id="SFLDG01065">
    <property type="entry name" value="anaerobic_coproporphyrinogen-I"/>
    <property type="match status" value="1"/>
</dbReference>
<dbReference type="SUPFAM" id="SSF102114">
    <property type="entry name" value="Radical SAM enzymes"/>
    <property type="match status" value="1"/>
</dbReference>
<dbReference type="AlphaFoldDB" id="A0A1M6E7B3"/>
<protein>
    <submittedName>
        <fullName evidence="2">Oxygen-independent coproporphyrinogen-3 oxidase</fullName>
    </submittedName>
</protein>
<dbReference type="SFLD" id="SFLDF00310">
    <property type="entry name" value="oxygen-independent_coproporphy"/>
    <property type="match status" value="1"/>
</dbReference>
<sequence length="507" mass="57282">MDTVRSVPRSLKIKEFTLNSEDQVVVKVVREVLNLFKIETGCEEDYSWETLNIENNLKPGDVPIVETVITMKGTAGERVHLTQTTAGRSDERFAAGKHRLIKLNLYQLFRKEFCFEAAPWGILHGVRPTKIVHRLLEGGLSRDEVVERLLHDYEASEEKATTIVDMAIRQLPFLAKSDEKTISIYVGIPFCLSRCLYCSFPANILPKEDGLNEFMEVFHKDLAAVKQTVADYGFKVQSIYVGGGTPTSLPDKYFREMLSAVREAFYCEHTIEFTVEAGRPDSMSPDKIQTMVDMNVTRVSVNPQTMQPRTLKRIGRNHTPEAIVTMFNDLRSAGIPEINMDLIIGLPGEGVADIEDTMKKIVALGPDDITLHSLALKRGSVLKMNLEEYELPDDKTCREMFHTAMSYIDKAGMKPYYLYRQGYMSGQLENVGCCRKGAESIYNIQIMEEHQTILGIGGAATSKVVNFREKRLKSSFNAKDLITYLRDIDIYIDKRAKLIAEAYGDTP</sequence>
<dbReference type="PANTHER" id="PTHR13932:SF1">
    <property type="entry name" value="OXYGEN-INDEPENDENT COPROPORPHYRINOGEN-III OXIDASE-LIKE PROTEIN HEMZ"/>
    <property type="match status" value="1"/>
</dbReference>
<feature type="domain" description="Radical SAM core" evidence="1">
    <location>
        <begin position="176"/>
        <end position="411"/>
    </location>
</feature>